<name>A0A382PHU0_9ZZZZ</name>
<dbReference type="EMBL" id="UINC01107523">
    <property type="protein sequence ID" value="SVC72964.1"/>
    <property type="molecule type" value="Genomic_DNA"/>
</dbReference>
<protein>
    <submittedName>
        <fullName evidence="1">Uncharacterized protein</fullName>
    </submittedName>
</protein>
<accession>A0A382PHU0</accession>
<sequence>MSKLLNDLVVELELPITLDEAANAPDIFITRNVFVPVVHVTTSPLAVAAPKLAP</sequence>
<proteinExistence type="predicted"/>
<dbReference type="AlphaFoldDB" id="A0A382PHU0"/>
<organism evidence="1">
    <name type="scientific">marine metagenome</name>
    <dbReference type="NCBI Taxonomy" id="408172"/>
    <lineage>
        <taxon>unclassified sequences</taxon>
        <taxon>metagenomes</taxon>
        <taxon>ecological metagenomes</taxon>
    </lineage>
</organism>
<reference evidence="1" key="1">
    <citation type="submission" date="2018-05" db="EMBL/GenBank/DDBJ databases">
        <authorList>
            <person name="Lanie J.A."/>
            <person name="Ng W.-L."/>
            <person name="Kazmierczak K.M."/>
            <person name="Andrzejewski T.M."/>
            <person name="Davidsen T.M."/>
            <person name="Wayne K.J."/>
            <person name="Tettelin H."/>
            <person name="Glass J.I."/>
            <person name="Rusch D."/>
            <person name="Podicherti R."/>
            <person name="Tsui H.-C.T."/>
            <person name="Winkler M.E."/>
        </authorList>
    </citation>
    <scope>NUCLEOTIDE SEQUENCE</scope>
</reference>
<evidence type="ECO:0000313" key="1">
    <source>
        <dbReference type="EMBL" id="SVC72964.1"/>
    </source>
</evidence>
<gene>
    <name evidence="1" type="ORF">METZ01_LOCUS325818</name>
</gene>